<reference evidence="1 2" key="1">
    <citation type="journal article" date="2014" name="Nature">
        <title>The genome of the recently domesticated crop plant sugar beet (Beta vulgaris).</title>
        <authorList>
            <person name="Dohm J.C."/>
            <person name="Minoche A.E."/>
            <person name="Holtgrawe D."/>
            <person name="Capella-Gutierrez S."/>
            <person name="Zakrzewski F."/>
            <person name="Tafer H."/>
            <person name="Rupp O."/>
            <person name="Sorensen T.R."/>
            <person name="Stracke R."/>
            <person name="Reinhardt R."/>
            <person name="Goesmann A."/>
            <person name="Kraft T."/>
            <person name="Schulz B."/>
            <person name="Stadler P.F."/>
            <person name="Schmidt T."/>
            <person name="Gabaldon T."/>
            <person name="Lehrach H."/>
            <person name="Weisshaar B."/>
            <person name="Himmelbauer H."/>
        </authorList>
    </citation>
    <scope>NUCLEOTIDE SEQUENCE [LARGE SCALE GENOMIC DNA]</scope>
    <source>
        <tissue evidence="1">Taproot</tissue>
    </source>
</reference>
<dbReference type="EMBL" id="KQ114288">
    <property type="protein sequence ID" value="KMS65124.1"/>
    <property type="molecule type" value="Genomic_DNA"/>
</dbReference>
<evidence type="ECO:0000313" key="1">
    <source>
        <dbReference type="EMBL" id="KMS65124.1"/>
    </source>
</evidence>
<organism evidence="1 2">
    <name type="scientific">Beta vulgaris subsp. vulgaris</name>
    <name type="common">Beet</name>
    <dbReference type="NCBI Taxonomy" id="3555"/>
    <lineage>
        <taxon>Eukaryota</taxon>
        <taxon>Viridiplantae</taxon>
        <taxon>Streptophyta</taxon>
        <taxon>Embryophyta</taxon>
        <taxon>Tracheophyta</taxon>
        <taxon>Spermatophyta</taxon>
        <taxon>Magnoliopsida</taxon>
        <taxon>eudicotyledons</taxon>
        <taxon>Gunneridae</taxon>
        <taxon>Pentapetalae</taxon>
        <taxon>Caryophyllales</taxon>
        <taxon>Chenopodiaceae</taxon>
        <taxon>Betoideae</taxon>
        <taxon>Beta</taxon>
    </lineage>
</organism>
<name>A0A0J7YNG7_BETVV</name>
<keyword evidence="2" id="KW-1185">Reference proteome</keyword>
<dbReference type="Gramene" id="KMS65124">
    <property type="protein sequence ID" value="KMS65124"/>
    <property type="gene ID" value="BVRB_039200"/>
</dbReference>
<proteinExistence type="predicted"/>
<evidence type="ECO:0000313" key="2">
    <source>
        <dbReference type="Proteomes" id="UP000035740"/>
    </source>
</evidence>
<protein>
    <submittedName>
        <fullName evidence="1">Uncharacterized protein</fullName>
    </submittedName>
</protein>
<accession>A0A0J7YNG7</accession>
<gene>
    <name evidence="1" type="ORF">BVRB_039200</name>
</gene>
<dbReference type="Proteomes" id="UP000035740">
    <property type="component" value="Unassembled WGS sequence"/>
</dbReference>
<sequence>MNRLVSLTTSSLVTVLARNSNGTWQTEFSYNKPGDIGYPLQFPDLLPHFDSGYLNDAFASGSVQIGRLSLGNRFHVTFCVLFMLPGDIEYTFGALPIQGPVLGSTTAGQIPPTAAVIIHAEPENAIKKVVSTTLLWHVPFG</sequence>
<feature type="non-terminal residue" evidence="1">
    <location>
        <position position="141"/>
    </location>
</feature>
<dbReference type="AlphaFoldDB" id="A0A0J7YNG7"/>